<name>A0ABT9NK92_9ACTN</name>
<proteinExistence type="predicted"/>
<evidence type="ECO:0000313" key="2">
    <source>
        <dbReference type="Proteomes" id="UP001240447"/>
    </source>
</evidence>
<comment type="caution">
    <text evidence="1">The sequence shown here is derived from an EMBL/GenBank/DDBJ whole genome shotgun (WGS) entry which is preliminary data.</text>
</comment>
<dbReference type="EMBL" id="JAUSQM010000001">
    <property type="protein sequence ID" value="MDP9820771.1"/>
    <property type="molecule type" value="Genomic_DNA"/>
</dbReference>
<evidence type="ECO:0000313" key="1">
    <source>
        <dbReference type="EMBL" id="MDP9820771.1"/>
    </source>
</evidence>
<accession>A0ABT9NK92</accession>
<keyword evidence="2" id="KW-1185">Reference proteome</keyword>
<organism evidence="1 2">
    <name type="scientific">Nocardioides massiliensis</name>
    <dbReference type="NCBI Taxonomy" id="1325935"/>
    <lineage>
        <taxon>Bacteria</taxon>
        <taxon>Bacillati</taxon>
        <taxon>Actinomycetota</taxon>
        <taxon>Actinomycetes</taxon>
        <taxon>Propionibacteriales</taxon>
        <taxon>Nocardioidaceae</taxon>
        <taxon>Nocardioides</taxon>
    </lineage>
</organism>
<dbReference type="Proteomes" id="UP001240447">
    <property type="component" value="Unassembled WGS sequence"/>
</dbReference>
<reference evidence="1 2" key="1">
    <citation type="submission" date="2023-07" db="EMBL/GenBank/DDBJ databases">
        <title>Sequencing the genomes of 1000 actinobacteria strains.</title>
        <authorList>
            <person name="Klenk H.-P."/>
        </authorList>
    </citation>
    <scope>NUCLEOTIDE SEQUENCE [LARGE SCALE GENOMIC DNA]</scope>
    <source>
        <strain evidence="1 2">GD13</strain>
    </source>
</reference>
<sequence length="63" mass="6686">MSAHLSLPLTPQLAERGATTWIRSACRLGLRDGRFLSEDDVLAAKIDGLGVLHDVATADGRLG</sequence>
<gene>
    <name evidence="1" type="ORF">J2S59_000580</name>
</gene>
<protein>
    <submittedName>
        <fullName evidence="1">Uncharacterized protein</fullName>
    </submittedName>
</protein>